<dbReference type="Gene3D" id="1.25.40.20">
    <property type="entry name" value="Ankyrin repeat-containing domain"/>
    <property type="match status" value="3"/>
</dbReference>
<dbReference type="PROSITE" id="PS50297">
    <property type="entry name" value="ANK_REP_REGION"/>
    <property type="match status" value="5"/>
</dbReference>
<feature type="signal peptide" evidence="4">
    <location>
        <begin position="1"/>
        <end position="28"/>
    </location>
</feature>
<evidence type="ECO:0000256" key="4">
    <source>
        <dbReference type="SAM" id="SignalP"/>
    </source>
</evidence>
<protein>
    <submittedName>
        <fullName evidence="5">Ankyrin repeat domain-containing protein</fullName>
    </submittedName>
</protein>
<dbReference type="Pfam" id="PF12796">
    <property type="entry name" value="Ank_2"/>
    <property type="match status" value="2"/>
</dbReference>
<dbReference type="InterPro" id="IPR036770">
    <property type="entry name" value="Ankyrin_rpt-contain_sf"/>
</dbReference>
<feature type="repeat" description="ANK" evidence="3">
    <location>
        <begin position="62"/>
        <end position="94"/>
    </location>
</feature>
<dbReference type="PANTHER" id="PTHR24171">
    <property type="entry name" value="ANKYRIN REPEAT DOMAIN-CONTAINING PROTEIN 39-RELATED"/>
    <property type="match status" value="1"/>
</dbReference>
<dbReference type="PROSITE" id="PS50088">
    <property type="entry name" value="ANK_REPEAT"/>
    <property type="match status" value="6"/>
</dbReference>
<feature type="chain" id="PRO_5037669585" evidence="4">
    <location>
        <begin position="29"/>
        <end position="493"/>
    </location>
</feature>
<dbReference type="SMART" id="SM00248">
    <property type="entry name" value="ANK"/>
    <property type="match status" value="11"/>
</dbReference>
<dbReference type="SUPFAM" id="SSF48403">
    <property type="entry name" value="Ankyrin repeat"/>
    <property type="match status" value="2"/>
</dbReference>
<feature type="repeat" description="ANK" evidence="3">
    <location>
        <begin position="193"/>
        <end position="225"/>
    </location>
</feature>
<feature type="repeat" description="ANK" evidence="3">
    <location>
        <begin position="262"/>
        <end position="289"/>
    </location>
</feature>
<evidence type="ECO:0000256" key="3">
    <source>
        <dbReference type="PROSITE-ProRule" id="PRU00023"/>
    </source>
</evidence>
<gene>
    <name evidence="5" type="ORF">I7X39_00130</name>
</gene>
<keyword evidence="1" id="KW-0677">Repeat</keyword>
<reference evidence="5" key="1">
    <citation type="submission" date="2020-12" db="EMBL/GenBank/DDBJ databases">
        <title>The genome sequence of Inhella sp. 1Y17.</title>
        <authorList>
            <person name="Liu Y."/>
        </authorList>
    </citation>
    <scope>NUCLEOTIDE SEQUENCE</scope>
    <source>
        <strain evidence="5">1Y17</strain>
    </source>
</reference>
<keyword evidence="6" id="KW-1185">Reference proteome</keyword>
<keyword evidence="4" id="KW-0732">Signal</keyword>
<dbReference type="AlphaFoldDB" id="A0A931NF58"/>
<feature type="repeat" description="ANK" evidence="3">
    <location>
        <begin position="399"/>
        <end position="431"/>
    </location>
</feature>
<keyword evidence="2 3" id="KW-0040">ANK repeat</keyword>
<proteinExistence type="predicted"/>
<feature type="repeat" description="ANK" evidence="3">
    <location>
        <begin position="95"/>
        <end position="127"/>
    </location>
</feature>
<organism evidence="5 6">
    <name type="scientific">Inhella proteolytica</name>
    <dbReference type="NCBI Taxonomy" id="2795029"/>
    <lineage>
        <taxon>Bacteria</taxon>
        <taxon>Pseudomonadati</taxon>
        <taxon>Pseudomonadota</taxon>
        <taxon>Betaproteobacteria</taxon>
        <taxon>Burkholderiales</taxon>
        <taxon>Sphaerotilaceae</taxon>
        <taxon>Inhella</taxon>
    </lineage>
</organism>
<accession>A0A931NF58</accession>
<dbReference type="EMBL" id="JAEDAK010000001">
    <property type="protein sequence ID" value="MBH9575298.1"/>
    <property type="molecule type" value="Genomic_DNA"/>
</dbReference>
<dbReference type="Proteomes" id="UP000613266">
    <property type="component" value="Unassembled WGS sequence"/>
</dbReference>
<evidence type="ECO:0000313" key="5">
    <source>
        <dbReference type="EMBL" id="MBH9575298.1"/>
    </source>
</evidence>
<name>A0A931NF58_9BURK</name>
<dbReference type="RefSeq" id="WP_198108924.1">
    <property type="nucleotide sequence ID" value="NZ_JAEDAK010000001.1"/>
</dbReference>
<feature type="repeat" description="ANK" evidence="3">
    <location>
        <begin position="364"/>
        <end position="396"/>
    </location>
</feature>
<sequence length="493" mass="51666">MRWKHPLRRLVATLLCLGPLLASEPLRAEPPPWRPLIERDALEALRTQVGEPPDPVWLQGADGASPLILAVQAGAARTTQWLLQQGAAVDARTARGSSALALASARGDVAMVRTLALAGAQLGLKSPNGYQPLDWALERGQLATVQALLEIWEQRAGAEAGSLPLLRAVAAQDLGRLDALLRAGHDPNQPNPSGFAPLALAARIGPLPLLQSLLRHGADPRVGGQPGHDVAGALNQAARGLQVELARALIEAGAEVRRGNAKGFTPLHLAAFVDHEQGALTSLLLAQGAAPRQPAEDGYDALDVALEQRNRLFMRLALRRMVTEAGAAGATPTLRLSLAVLEGDVSELRRLLAAGAQPDGPNPAGHGPLALAAAWGELELAQALLAAGARVDAAGDNRYRSTPLMEATRDGRTAMAGLLLAHGAPINQLDRNQDHALNWATFFGHTELVALLLAHGADPAQAGRDSGDNALAIAQRRQFPAVQAVLQAALKAP</sequence>
<evidence type="ECO:0000256" key="2">
    <source>
        <dbReference type="ARBA" id="ARBA00023043"/>
    </source>
</evidence>
<evidence type="ECO:0000256" key="1">
    <source>
        <dbReference type="ARBA" id="ARBA00022737"/>
    </source>
</evidence>
<evidence type="ECO:0000313" key="6">
    <source>
        <dbReference type="Proteomes" id="UP000613266"/>
    </source>
</evidence>
<dbReference type="InterPro" id="IPR002110">
    <property type="entry name" value="Ankyrin_rpt"/>
</dbReference>
<dbReference type="Pfam" id="PF00023">
    <property type="entry name" value="Ank"/>
    <property type="match status" value="2"/>
</dbReference>
<comment type="caution">
    <text evidence="5">The sequence shown here is derived from an EMBL/GenBank/DDBJ whole genome shotgun (WGS) entry which is preliminary data.</text>
</comment>